<evidence type="ECO:0000256" key="1">
    <source>
        <dbReference type="ARBA" id="ARBA00022475"/>
    </source>
</evidence>
<evidence type="ECO:0000313" key="7">
    <source>
        <dbReference type="EMBL" id="CAG7615178.1"/>
    </source>
</evidence>
<keyword evidence="1" id="KW-1003">Cell membrane</keyword>
<dbReference type="InterPro" id="IPR050490">
    <property type="entry name" value="Bact_solute-bd_prot1"/>
</dbReference>
<keyword evidence="5" id="KW-0449">Lipoprotein</keyword>
<dbReference type="AlphaFoldDB" id="A0A916NWA2"/>
<keyword evidence="8" id="KW-1185">Reference proteome</keyword>
<keyword evidence="2 6" id="KW-0732">Signal</keyword>
<evidence type="ECO:0000256" key="5">
    <source>
        <dbReference type="ARBA" id="ARBA00023288"/>
    </source>
</evidence>
<evidence type="ECO:0000256" key="4">
    <source>
        <dbReference type="ARBA" id="ARBA00023139"/>
    </source>
</evidence>
<evidence type="ECO:0008006" key="9">
    <source>
        <dbReference type="Google" id="ProtNLM"/>
    </source>
</evidence>
<dbReference type="Proteomes" id="UP000693672">
    <property type="component" value="Unassembled WGS sequence"/>
</dbReference>
<keyword evidence="3" id="KW-0472">Membrane</keyword>
<comment type="caution">
    <text evidence="7">The sequence shown here is derived from an EMBL/GenBank/DDBJ whole genome shotgun (WGS) entry which is preliminary data.</text>
</comment>
<dbReference type="PANTHER" id="PTHR43649">
    <property type="entry name" value="ARABINOSE-BINDING PROTEIN-RELATED"/>
    <property type="match status" value="1"/>
</dbReference>
<feature type="chain" id="PRO_5038601360" description="Extracellular solute-binding protein" evidence="6">
    <location>
        <begin position="20"/>
        <end position="440"/>
    </location>
</feature>
<keyword evidence="4" id="KW-0564">Palmitate</keyword>
<evidence type="ECO:0000256" key="6">
    <source>
        <dbReference type="SAM" id="SignalP"/>
    </source>
</evidence>
<dbReference type="PANTHER" id="PTHR43649:SF33">
    <property type="entry name" value="POLYGALACTURONAN_RHAMNOGALACTURONAN-BINDING PROTEIN YTCQ"/>
    <property type="match status" value="1"/>
</dbReference>
<evidence type="ECO:0000313" key="8">
    <source>
        <dbReference type="Proteomes" id="UP000693672"/>
    </source>
</evidence>
<feature type="signal peptide" evidence="6">
    <location>
        <begin position="1"/>
        <end position="19"/>
    </location>
</feature>
<dbReference type="RefSeq" id="WP_218091574.1">
    <property type="nucleotide sequence ID" value="NZ_CAJVAS010000005.1"/>
</dbReference>
<dbReference type="Pfam" id="PF13416">
    <property type="entry name" value="SBP_bac_8"/>
    <property type="match status" value="1"/>
</dbReference>
<accession>A0A916NWA2</accession>
<name>A0A916NWA2_9BACL</name>
<protein>
    <recommendedName>
        <fullName evidence="9">Extracellular solute-binding protein</fullName>
    </recommendedName>
</protein>
<gene>
    <name evidence="7" type="ORF">PAESOLCIP111_01786</name>
</gene>
<evidence type="ECO:0000256" key="3">
    <source>
        <dbReference type="ARBA" id="ARBA00023136"/>
    </source>
</evidence>
<dbReference type="PROSITE" id="PS51257">
    <property type="entry name" value="PROKAR_LIPOPROTEIN"/>
    <property type="match status" value="1"/>
</dbReference>
<reference evidence="7" key="1">
    <citation type="submission" date="2021-06" db="EMBL/GenBank/DDBJ databases">
        <authorList>
            <person name="Criscuolo A."/>
        </authorList>
    </citation>
    <scope>NUCLEOTIDE SEQUENCE</scope>
    <source>
        <strain evidence="7">CIP111600</strain>
    </source>
</reference>
<organism evidence="7 8">
    <name type="scientific">Paenibacillus solanacearum</name>
    <dbReference type="NCBI Taxonomy" id="2048548"/>
    <lineage>
        <taxon>Bacteria</taxon>
        <taxon>Bacillati</taxon>
        <taxon>Bacillota</taxon>
        <taxon>Bacilli</taxon>
        <taxon>Bacillales</taxon>
        <taxon>Paenibacillaceae</taxon>
        <taxon>Paenibacillus</taxon>
    </lineage>
</organism>
<dbReference type="InterPro" id="IPR006059">
    <property type="entry name" value="SBP"/>
</dbReference>
<evidence type="ECO:0000256" key="2">
    <source>
        <dbReference type="ARBA" id="ARBA00022729"/>
    </source>
</evidence>
<sequence length="440" mass="48725">MRKLNVLLLAQLVGISALLGCSQGGPVEGGKSPAASDGAAAKANTEPVTLNLFAGQDMSDDLWKLLLHDPLKKKYPHITVNIVKKGKGIQDLVANGTSFDLYLEFQGYLGNLIQVGLLEDITPLAKQEKLDLARFDPIFMEALKAYSDKGELYGLPFYRQANALYYNKDVFDKFGVAYPKDGMTWEDAVDLARKVTRTDGGTSYYGLDPEHATRLAFPLSLVIVNGKTNKAEVNNEQWQKVFQLAKDMYSIPGNIPKKTTDLNGGGIVRFMKERNIAMLATVNIVDRLQEASVNGVNWDMVQYPSYKGSPNVYGMTDFAVIGATKTSKHKEAAMKVVELLTSDEVQMLAAKKRPVVSPLLNPELQKQFAAEVDYAKGKNIPALFKSKPALAPRFSDYYTTARTILDKNYDDFVLGKKDMNTALRTAEEEINKKISELDKK</sequence>
<proteinExistence type="predicted"/>
<dbReference type="EMBL" id="CAJVAS010000005">
    <property type="protein sequence ID" value="CAG7615178.1"/>
    <property type="molecule type" value="Genomic_DNA"/>
</dbReference>